<evidence type="ECO:0000256" key="4">
    <source>
        <dbReference type="ARBA" id="ARBA00022614"/>
    </source>
</evidence>
<dbReference type="Pfam" id="PF13516">
    <property type="entry name" value="LRR_6"/>
    <property type="match status" value="1"/>
</dbReference>
<sequence>MNEMHPLKLIIWLNLVILLTQIDGRKACYEEEKKGLLELKSYLKLQVVNDSEHALLPSWVDEPNNDCCGWERVTCNSTTGRVVVLSLSNMPEYDFLNTSFQCFDGAGSSSYLNISLFQSFKELKALNLSYNCIKQIEKQGLLRLHQLETLYLSFNRLTSPDIVGFLGSLPSLKSLDLSFNGMRGSLSNHDLIAFGRLEVLDLSHNQLEGGIPQNIGKLSSLKALYLAYNQFNSSLPIPGLCELRRLQVGPFTPNSIRSQKFLQFIDISNNYFEGSFSLSSIFNHSKLEVVVLESREGKLQIDNNDGAGIPLFQLKALRLSQCNMKNSLRFLLNQHRLIRVDLSHNKLSGAFPSWLLENNTDLRFLNLRNNSFSGKLDLAQQYPRSSMGHLDVSYNHIEGHLPKDLGLILPKLHCLNLSHNSIEGELPSSVGAMKKLLLLDLSFNNLSGEVPKELVKNCTELHGLMLNNNNFHGPFFSNHFNLSNIRVLKLGSNEFTGSLITKKEFYGPIKILDVSSNNMDGMIPNEIAGEVILLQNNSFEGQIPCGGFFGADVIDISHNFLSGPIPSCLSPESLSSVSLLNLRDNRLSGNIPAQIGLLHGLRILLLGNNCFNGSIPGQLCQLRNISIMDLSNNSFTGSIPSCLSNVAFGTYSHDFFVPSTFSYWFSQEEFIPYFEDFRQDIYDASSFWNGVQFSYFSQGTNLYVHKVDFVTKNSLLTYKGDILNYMSGLDLSCNNLTGDMPQSLGKLTSLYALNVSHNHLTGPIPVSFSNLSQIESMDCSYNNLCGKVPPELVHLNFLAVFSVAHNNLSGRVPDKGQFATFDISSYKGNPFLSGLPSEKNRSRVVETPLPTEETEEKWYEVDGTSFFASFVVTYCVVLLSFGAVLYINPYWRRRWSHFIEKCILCSLQVSYQFP</sequence>
<evidence type="ECO:0000256" key="10">
    <source>
        <dbReference type="ARBA" id="ARBA00023170"/>
    </source>
</evidence>
<evidence type="ECO:0000256" key="11">
    <source>
        <dbReference type="ARBA" id="ARBA00023180"/>
    </source>
</evidence>
<keyword evidence="8 12" id="KW-1133">Transmembrane helix</keyword>
<evidence type="ECO:0000313" key="16">
    <source>
        <dbReference type="Proteomes" id="UP001396334"/>
    </source>
</evidence>
<keyword evidence="4" id="KW-0433">Leucine-rich repeat</keyword>
<dbReference type="InterPro" id="IPR051502">
    <property type="entry name" value="RLP_Defense_Trigger"/>
</dbReference>
<name>A0ABR2QWA8_9ROSI</name>
<dbReference type="EMBL" id="JBBPBN010000030">
    <property type="protein sequence ID" value="KAK9004746.1"/>
    <property type="molecule type" value="Genomic_DNA"/>
</dbReference>
<keyword evidence="9 12" id="KW-0472">Membrane</keyword>
<dbReference type="Proteomes" id="UP001396334">
    <property type="component" value="Unassembled WGS sequence"/>
</dbReference>
<dbReference type="Pfam" id="PF00560">
    <property type="entry name" value="LRR_1"/>
    <property type="match status" value="4"/>
</dbReference>
<dbReference type="PANTHER" id="PTHR48062">
    <property type="entry name" value="RECEPTOR-LIKE PROTEIN 14"/>
    <property type="match status" value="1"/>
</dbReference>
<dbReference type="SMART" id="SM00369">
    <property type="entry name" value="LRR_TYP"/>
    <property type="match status" value="7"/>
</dbReference>
<evidence type="ECO:0000256" key="1">
    <source>
        <dbReference type="ARBA" id="ARBA00004251"/>
    </source>
</evidence>
<evidence type="ECO:0000256" key="7">
    <source>
        <dbReference type="ARBA" id="ARBA00022737"/>
    </source>
</evidence>
<dbReference type="Pfam" id="PF13855">
    <property type="entry name" value="LRR_8"/>
    <property type="match status" value="2"/>
</dbReference>
<feature type="signal peptide" evidence="13">
    <location>
        <begin position="1"/>
        <end position="24"/>
    </location>
</feature>
<dbReference type="InterPro" id="IPR003591">
    <property type="entry name" value="Leu-rich_rpt_typical-subtyp"/>
</dbReference>
<dbReference type="PROSITE" id="PS51450">
    <property type="entry name" value="LRR"/>
    <property type="match status" value="2"/>
</dbReference>
<protein>
    <recommendedName>
        <fullName evidence="14">Leucine-rich repeat-containing N-terminal plant-type domain-containing protein</fullName>
    </recommendedName>
</protein>
<dbReference type="InterPro" id="IPR013210">
    <property type="entry name" value="LRR_N_plant-typ"/>
</dbReference>
<evidence type="ECO:0000256" key="13">
    <source>
        <dbReference type="SAM" id="SignalP"/>
    </source>
</evidence>
<evidence type="ECO:0000256" key="6">
    <source>
        <dbReference type="ARBA" id="ARBA00022729"/>
    </source>
</evidence>
<comment type="similarity">
    <text evidence="2">Belongs to the RLP family.</text>
</comment>
<dbReference type="Pfam" id="PF08263">
    <property type="entry name" value="LRRNT_2"/>
    <property type="match status" value="1"/>
</dbReference>
<keyword evidence="5 12" id="KW-0812">Transmembrane</keyword>
<evidence type="ECO:0000256" key="2">
    <source>
        <dbReference type="ARBA" id="ARBA00009592"/>
    </source>
</evidence>
<dbReference type="Gene3D" id="3.80.10.10">
    <property type="entry name" value="Ribonuclease Inhibitor"/>
    <property type="match status" value="4"/>
</dbReference>
<evidence type="ECO:0000256" key="3">
    <source>
        <dbReference type="ARBA" id="ARBA00022475"/>
    </source>
</evidence>
<gene>
    <name evidence="15" type="ORF">V6N11_042203</name>
</gene>
<feature type="transmembrane region" description="Helical" evidence="12">
    <location>
        <begin position="866"/>
        <end position="887"/>
    </location>
</feature>
<dbReference type="InterPro" id="IPR032675">
    <property type="entry name" value="LRR_dom_sf"/>
</dbReference>
<comment type="subcellular location">
    <subcellularLocation>
        <location evidence="1">Cell membrane</location>
        <topology evidence="1">Single-pass type I membrane protein</topology>
    </subcellularLocation>
</comment>
<proteinExistence type="inferred from homology"/>
<feature type="chain" id="PRO_5046853447" description="Leucine-rich repeat-containing N-terminal plant-type domain-containing protein" evidence="13">
    <location>
        <begin position="25"/>
        <end position="914"/>
    </location>
</feature>
<evidence type="ECO:0000256" key="9">
    <source>
        <dbReference type="ARBA" id="ARBA00023136"/>
    </source>
</evidence>
<evidence type="ECO:0000313" key="15">
    <source>
        <dbReference type="EMBL" id="KAK9004746.1"/>
    </source>
</evidence>
<evidence type="ECO:0000259" key="14">
    <source>
        <dbReference type="Pfam" id="PF08263"/>
    </source>
</evidence>
<comment type="caution">
    <text evidence="15">The sequence shown here is derived from an EMBL/GenBank/DDBJ whole genome shotgun (WGS) entry which is preliminary data.</text>
</comment>
<keyword evidence="7" id="KW-0677">Repeat</keyword>
<feature type="domain" description="Leucine-rich repeat-containing N-terminal plant-type" evidence="14">
    <location>
        <begin position="31"/>
        <end position="76"/>
    </location>
</feature>
<accession>A0ABR2QWA8</accession>
<keyword evidence="3" id="KW-1003">Cell membrane</keyword>
<evidence type="ECO:0000256" key="5">
    <source>
        <dbReference type="ARBA" id="ARBA00022692"/>
    </source>
</evidence>
<keyword evidence="10" id="KW-0675">Receptor</keyword>
<evidence type="ECO:0000256" key="12">
    <source>
        <dbReference type="SAM" id="Phobius"/>
    </source>
</evidence>
<keyword evidence="11" id="KW-0325">Glycoprotein</keyword>
<dbReference type="PANTHER" id="PTHR48062:SF52">
    <property type="entry name" value="RECEPTOR-LIKE PROTEIN 8-RELATED"/>
    <property type="match status" value="1"/>
</dbReference>
<keyword evidence="6 13" id="KW-0732">Signal</keyword>
<reference evidence="15 16" key="1">
    <citation type="journal article" date="2024" name="G3 (Bethesda)">
        <title>Genome assembly of Hibiscus sabdariffa L. provides insights into metabolisms of medicinal natural products.</title>
        <authorList>
            <person name="Kim T."/>
        </authorList>
    </citation>
    <scope>NUCLEOTIDE SEQUENCE [LARGE SCALE GENOMIC DNA]</scope>
    <source>
        <strain evidence="15">TK-2024</strain>
        <tissue evidence="15">Old leaves</tissue>
    </source>
</reference>
<keyword evidence="16" id="KW-1185">Reference proteome</keyword>
<dbReference type="SUPFAM" id="SSF52058">
    <property type="entry name" value="L domain-like"/>
    <property type="match status" value="3"/>
</dbReference>
<evidence type="ECO:0000256" key="8">
    <source>
        <dbReference type="ARBA" id="ARBA00022989"/>
    </source>
</evidence>
<organism evidence="15 16">
    <name type="scientific">Hibiscus sabdariffa</name>
    <name type="common">roselle</name>
    <dbReference type="NCBI Taxonomy" id="183260"/>
    <lineage>
        <taxon>Eukaryota</taxon>
        <taxon>Viridiplantae</taxon>
        <taxon>Streptophyta</taxon>
        <taxon>Embryophyta</taxon>
        <taxon>Tracheophyta</taxon>
        <taxon>Spermatophyta</taxon>
        <taxon>Magnoliopsida</taxon>
        <taxon>eudicotyledons</taxon>
        <taxon>Gunneridae</taxon>
        <taxon>Pentapetalae</taxon>
        <taxon>rosids</taxon>
        <taxon>malvids</taxon>
        <taxon>Malvales</taxon>
        <taxon>Malvaceae</taxon>
        <taxon>Malvoideae</taxon>
        <taxon>Hibiscus</taxon>
    </lineage>
</organism>
<dbReference type="InterPro" id="IPR001611">
    <property type="entry name" value="Leu-rich_rpt"/>
</dbReference>